<accession>A0A1H9GKW1</accession>
<sequence>MRGMIYVVPMMVLLSACSHKPYGRLCPGEVSTLSGQVTGQSQAWVFDEIQRFTVTDHGTTMQSGYLHSANRSLYIPSATTSEGFLAQRLSTDRFRIIDPGHDAMVTWTCPVSATAP</sequence>
<protein>
    <submittedName>
        <fullName evidence="1">Uncharacterized protein</fullName>
    </submittedName>
</protein>
<dbReference type="EMBL" id="FOGC01000003">
    <property type="protein sequence ID" value="SEQ50752.1"/>
    <property type="molecule type" value="Genomic_DNA"/>
</dbReference>
<dbReference type="STRING" id="988801.SAMN05216522_103259"/>
<reference evidence="2" key="1">
    <citation type="submission" date="2016-10" db="EMBL/GenBank/DDBJ databases">
        <authorList>
            <person name="Varghese N."/>
            <person name="Submissions S."/>
        </authorList>
    </citation>
    <scope>NUCLEOTIDE SEQUENCE [LARGE SCALE GENOMIC DNA]</scope>
    <source>
        <strain evidence="2">8N4</strain>
    </source>
</reference>
<proteinExistence type="predicted"/>
<gene>
    <name evidence="1" type="ORF">SAMN05216522_103259</name>
</gene>
<dbReference type="RefSeq" id="WP_230527318.1">
    <property type="nucleotide sequence ID" value="NZ_FOGC01000003.1"/>
</dbReference>
<organism evidence="1 2">
    <name type="scientific">Rosenbergiella nectarea</name>
    <dbReference type="NCBI Taxonomy" id="988801"/>
    <lineage>
        <taxon>Bacteria</taxon>
        <taxon>Pseudomonadati</taxon>
        <taxon>Pseudomonadota</taxon>
        <taxon>Gammaproteobacteria</taxon>
        <taxon>Enterobacterales</taxon>
        <taxon>Erwiniaceae</taxon>
        <taxon>Rosenbergiella</taxon>
    </lineage>
</organism>
<evidence type="ECO:0000313" key="2">
    <source>
        <dbReference type="Proteomes" id="UP000242515"/>
    </source>
</evidence>
<dbReference type="Proteomes" id="UP000242515">
    <property type="component" value="Unassembled WGS sequence"/>
</dbReference>
<dbReference type="PROSITE" id="PS51257">
    <property type="entry name" value="PROKAR_LIPOPROTEIN"/>
    <property type="match status" value="1"/>
</dbReference>
<keyword evidence="2" id="KW-1185">Reference proteome</keyword>
<name>A0A1H9GKW1_9GAMM</name>
<evidence type="ECO:0000313" key="1">
    <source>
        <dbReference type="EMBL" id="SEQ50752.1"/>
    </source>
</evidence>
<dbReference type="AlphaFoldDB" id="A0A1H9GKW1"/>